<dbReference type="AlphaFoldDB" id="A0A542EHJ7"/>
<gene>
    <name evidence="3" type="ORF">FB459_2319</name>
</gene>
<dbReference type="OrthoDB" id="7941246at2"/>
<dbReference type="GO" id="GO:0004029">
    <property type="term" value="F:aldehyde dehydrogenase (NAD+) activity"/>
    <property type="evidence" value="ECO:0007669"/>
    <property type="project" value="TreeGrafter"/>
</dbReference>
<evidence type="ECO:0000313" key="3">
    <source>
        <dbReference type="EMBL" id="TQJ14811.1"/>
    </source>
</evidence>
<keyword evidence="4" id="KW-1185">Reference proteome</keyword>
<sequence>MRLLILGGTAFLGRATARAALDAGHEVVCLARGASGSVVHGAELVRGERSTPDGYNGLIGEFDAVIDVARDPLHVRTALDALSGRAYRWLFVSTINVYERVGPDAIGADESAAVLEAWHGDDWTPEQYGAGKVTCERLVAQAFPKAHLIARAGLLAGPEDTTDRTGYWSLRFAHPSRPDDKVLVPHVPDAKVQLIDVRDLAKWLVCCAQDGTTGVFNATGPSVPLHAMLATARRVAGHTADLVAVPPDWLQAHAVSPWMGERSLPLWVPWPELAGMMSVDAGAARQVGLEVRPLADTFTDTLAWELRAGPGRPRNAGLSPTDEADLITTRLRER</sequence>
<feature type="region of interest" description="Disordered" evidence="1">
    <location>
        <begin position="309"/>
        <end position="334"/>
    </location>
</feature>
<protein>
    <submittedName>
        <fullName evidence="3">Nucleoside-diphosphate-sugar epimerase</fullName>
    </submittedName>
</protein>
<evidence type="ECO:0000259" key="2">
    <source>
        <dbReference type="Pfam" id="PF01370"/>
    </source>
</evidence>
<dbReference type="RefSeq" id="WP_141928560.1">
    <property type="nucleotide sequence ID" value="NZ_BAABCI010000027.1"/>
</dbReference>
<organism evidence="3 4">
    <name type="scientific">Yimella lutea</name>
    <dbReference type="NCBI Taxonomy" id="587872"/>
    <lineage>
        <taxon>Bacteria</taxon>
        <taxon>Bacillati</taxon>
        <taxon>Actinomycetota</taxon>
        <taxon>Actinomycetes</taxon>
        <taxon>Micrococcales</taxon>
        <taxon>Dermacoccaceae</taxon>
        <taxon>Yimella</taxon>
    </lineage>
</organism>
<name>A0A542EHJ7_9MICO</name>
<dbReference type="InterPro" id="IPR051783">
    <property type="entry name" value="NAD(P)-dependent_oxidoreduct"/>
</dbReference>
<dbReference type="PANTHER" id="PTHR48079">
    <property type="entry name" value="PROTEIN YEEZ"/>
    <property type="match status" value="1"/>
</dbReference>
<reference evidence="3 4" key="1">
    <citation type="submission" date="2019-06" db="EMBL/GenBank/DDBJ databases">
        <title>Sequencing the genomes of 1000 actinobacteria strains.</title>
        <authorList>
            <person name="Klenk H.-P."/>
        </authorList>
    </citation>
    <scope>NUCLEOTIDE SEQUENCE [LARGE SCALE GENOMIC DNA]</scope>
    <source>
        <strain evidence="3 4">DSM 19828</strain>
    </source>
</reference>
<dbReference type="GO" id="GO:0005737">
    <property type="term" value="C:cytoplasm"/>
    <property type="evidence" value="ECO:0007669"/>
    <property type="project" value="TreeGrafter"/>
</dbReference>
<proteinExistence type="predicted"/>
<evidence type="ECO:0000256" key="1">
    <source>
        <dbReference type="SAM" id="MobiDB-lite"/>
    </source>
</evidence>
<comment type="caution">
    <text evidence="3">The sequence shown here is derived from an EMBL/GenBank/DDBJ whole genome shotgun (WGS) entry which is preliminary data.</text>
</comment>
<dbReference type="Gene3D" id="3.40.50.720">
    <property type="entry name" value="NAD(P)-binding Rossmann-like Domain"/>
    <property type="match status" value="1"/>
</dbReference>
<evidence type="ECO:0000313" key="4">
    <source>
        <dbReference type="Proteomes" id="UP000320806"/>
    </source>
</evidence>
<dbReference type="InterPro" id="IPR036291">
    <property type="entry name" value="NAD(P)-bd_dom_sf"/>
</dbReference>
<dbReference type="Pfam" id="PF01370">
    <property type="entry name" value="Epimerase"/>
    <property type="match status" value="1"/>
</dbReference>
<dbReference type="SUPFAM" id="SSF51735">
    <property type="entry name" value="NAD(P)-binding Rossmann-fold domains"/>
    <property type="match status" value="1"/>
</dbReference>
<feature type="domain" description="NAD-dependent epimerase/dehydratase" evidence="2">
    <location>
        <begin position="4"/>
        <end position="76"/>
    </location>
</feature>
<dbReference type="EMBL" id="VFMO01000001">
    <property type="protein sequence ID" value="TQJ14811.1"/>
    <property type="molecule type" value="Genomic_DNA"/>
</dbReference>
<dbReference type="Proteomes" id="UP000320806">
    <property type="component" value="Unassembled WGS sequence"/>
</dbReference>
<accession>A0A542EHJ7</accession>
<dbReference type="PANTHER" id="PTHR48079:SF6">
    <property type="entry name" value="NAD(P)-BINDING DOMAIN-CONTAINING PROTEIN-RELATED"/>
    <property type="match status" value="1"/>
</dbReference>
<dbReference type="InterPro" id="IPR001509">
    <property type="entry name" value="Epimerase_deHydtase"/>
</dbReference>